<sequence length="179" mass="19003">MTSVKGSSAPLPVPAMPPVLRELTIEVERLSALSPSPSDASTALTLGQSATEQQEQSTSTHTADGTVVPTTELLRHVDALLDQYRGLLELAQHPYSTQNATPAESSSSGGGGGIEAQAGNLMTQLEVTVGLLQRGIRSKQAQAIRLVLLNSLRGEVAERRQCVEKMEGVLSVSHQHVRM</sequence>
<name>A0A836LFH2_9TRYP</name>
<evidence type="ECO:0000256" key="1">
    <source>
        <dbReference type="SAM" id="MobiDB-lite"/>
    </source>
</evidence>
<dbReference type="AlphaFoldDB" id="A0A836LFH2"/>
<feature type="region of interest" description="Disordered" evidence="1">
    <location>
        <begin position="96"/>
        <end position="115"/>
    </location>
</feature>
<dbReference type="Proteomes" id="UP000674318">
    <property type="component" value="Unassembled WGS sequence"/>
</dbReference>
<gene>
    <name evidence="2" type="ORF">JKF63_06972</name>
</gene>
<comment type="caution">
    <text evidence="2">The sequence shown here is derived from an EMBL/GenBank/DDBJ whole genome shotgun (WGS) entry which is preliminary data.</text>
</comment>
<proteinExistence type="predicted"/>
<dbReference type="GeneID" id="94292996"/>
<reference evidence="2 3" key="1">
    <citation type="submission" date="2021-02" db="EMBL/GenBank/DDBJ databases">
        <title>Porcisia hertigi Genome sequencing and assembly.</title>
        <authorList>
            <person name="Almutairi H."/>
            <person name="Gatherer D."/>
        </authorList>
    </citation>
    <scope>NUCLEOTIDE SEQUENCE [LARGE SCALE GENOMIC DNA]</scope>
    <source>
        <strain evidence="2 3">C119</strain>
    </source>
</reference>
<dbReference type="EMBL" id="JAFJZO010000011">
    <property type="protein sequence ID" value="KAG5510079.1"/>
    <property type="molecule type" value="Genomic_DNA"/>
</dbReference>
<protein>
    <submittedName>
        <fullName evidence="2">Uncharacterized protein</fullName>
    </submittedName>
</protein>
<accession>A0A836LFH2</accession>
<dbReference type="RefSeq" id="XP_067758928.1">
    <property type="nucleotide sequence ID" value="XM_067902919.1"/>
</dbReference>
<evidence type="ECO:0000313" key="2">
    <source>
        <dbReference type="EMBL" id="KAG5510079.1"/>
    </source>
</evidence>
<dbReference type="KEGG" id="phet:94292996"/>
<dbReference type="OrthoDB" id="273633at2759"/>
<organism evidence="2 3">
    <name type="scientific">Porcisia hertigi</name>
    <dbReference type="NCBI Taxonomy" id="2761500"/>
    <lineage>
        <taxon>Eukaryota</taxon>
        <taxon>Discoba</taxon>
        <taxon>Euglenozoa</taxon>
        <taxon>Kinetoplastea</taxon>
        <taxon>Metakinetoplastina</taxon>
        <taxon>Trypanosomatida</taxon>
        <taxon>Trypanosomatidae</taxon>
        <taxon>Leishmaniinae</taxon>
        <taxon>Porcisia</taxon>
    </lineage>
</organism>
<feature type="region of interest" description="Disordered" evidence="1">
    <location>
        <begin position="32"/>
        <end position="67"/>
    </location>
</feature>
<evidence type="ECO:0000313" key="3">
    <source>
        <dbReference type="Proteomes" id="UP000674318"/>
    </source>
</evidence>
<keyword evidence="3" id="KW-1185">Reference proteome</keyword>
<feature type="compositionally biased region" description="Low complexity" evidence="1">
    <location>
        <begin position="32"/>
        <end position="63"/>
    </location>
</feature>